<keyword evidence="7 11" id="KW-0862">Zinc</keyword>
<keyword evidence="6 11" id="KW-0378">Hydrolase</keyword>
<dbReference type="PANTHER" id="PTHR42837:SF2">
    <property type="entry name" value="MEMBRANE METALLOPROTEASE ARASP2, CHLOROPLASTIC-RELATED"/>
    <property type="match status" value="1"/>
</dbReference>
<organism evidence="14 15">
    <name type="scientific">Candidatus Falkowbacteria bacterium CG10_big_fil_rev_8_21_14_0_10_37_14</name>
    <dbReference type="NCBI Taxonomy" id="1974561"/>
    <lineage>
        <taxon>Bacteria</taxon>
        <taxon>Candidatus Falkowiibacteriota</taxon>
    </lineage>
</organism>
<keyword evidence="11" id="KW-0479">Metal-binding</keyword>
<dbReference type="Pfam" id="PF02163">
    <property type="entry name" value="Peptidase_M50"/>
    <property type="match status" value="2"/>
</dbReference>
<dbReference type="GO" id="GO:0006508">
    <property type="term" value="P:proteolysis"/>
    <property type="evidence" value="ECO:0007669"/>
    <property type="project" value="UniProtKB-KW"/>
</dbReference>
<dbReference type="PANTHER" id="PTHR42837">
    <property type="entry name" value="REGULATOR OF SIGMA-E PROTEASE RSEP"/>
    <property type="match status" value="1"/>
</dbReference>
<evidence type="ECO:0000256" key="6">
    <source>
        <dbReference type="ARBA" id="ARBA00022801"/>
    </source>
</evidence>
<dbReference type="Gene3D" id="2.30.42.10">
    <property type="match status" value="1"/>
</dbReference>
<gene>
    <name evidence="14" type="primary">rseP</name>
    <name evidence="14" type="ORF">COT94_03110</name>
</gene>
<protein>
    <recommendedName>
        <fullName evidence="11">Zinc metalloprotease</fullName>
        <ecNumber evidence="11">3.4.24.-</ecNumber>
    </recommendedName>
</protein>
<sequence>MLAIIAFVIILGLLVLVHELGHFITARKCGVTCDEFGFGFPPRFLGVQRKVGGGWRWVWGARELTEADTKHGTVYSLNWIPLGGFVKIKGESGGDGHDKTSFVGRPVWQRALILVAGVVMNMVLAVVLLIIAFAIGVPQMSEDAAPAGTISSPRFIQVMSVNSKSPADRSDVKPGDVIMSIDGNVFGTVPEIQKYVGDKNSQVLYYQFRRGQDLITKGITPQALTGTSTAGIGIGIGEVSIVKYPWYLAIIYGIKSAGILLISVLLGFWDLLSGLFRGKMVEGGVAGPVGIASLTGQMATLGWAYLINFTAMLSVNLAVINILPIPALDGGRLLFLLIEKLRGKPIKETTEAMIHNSFFILLMLLIAAVTWGDISRLGCLTCRISSWFN</sequence>
<keyword evidence="8 11" id="KW-1133">Transmembrane helix</keyword>
<evidence type="ECO:0000259" key="12">
    <source>
        <dbReference type="Pfam" id="PF02163"/>
    </source>
</evidence>
<feature type="domain" description="Peptidase M50" evidence="12">
    <location>
        <begin position="6"/>
        <end position="50"/>
    </location>
</feature>
<evidence type="ECO:0000313" key="15">
    <source>
        <dbReference type="Proteomes" id="UP000228533"/>
    </source>
</evidence>
<evidence type="ECO:0000313" key="14">
    <source>
        <dbReference type="EMBL" id="PIT95950.1"/>
    </source>
</evidence>
<feature type="transmembrane region" description="Helical" evidence="11">
    <location>
        <begin position="111"/>
        <end position="135"/>
    </location>
</feature>
<comment type="subcellular location">
    <subcellularLocation>
        <location evidence="2">Membrane</location>
        <topology evidence="2">Multi-pass membrane protein</topology>
    </subcellularLocation>
</comment>
<evidence type="ECO:0000256" key="4">
    <source>
        <dbReference type="ARBA" id="ARBA00022670"/>
    </source>
</evidence>
<feature type="domain" description="Peptidase M50" evidence="12">
    <location>
        <begin position="64"/>
        <end position="365"/>
    </location>
</feature>
<evidence type="ECO:0000259" key="13">
    <source>
        <dbReference type="Pfam" id="PF17820"/>
    </source>
</evidence>
<feature type="transmembrane region" description="Helical" evidence="11">
    <location>
        <begin position="352"/>
        <end position="372"/>
    </location>
</feature>
<dbReference type="NCBIfam" id="TIGR00054">
    <property type="entry name" value="RIP metalloprotease RseP"/>
    <property type="match status" value="1"/>
</dbReference>
<keyword evidence="4 14" id="KW-0645">Protease</keyword>
<proteinExistence type="inferred from homology"/>
<evidence type="ECO:0000256" key="10">
    <source>
        <dbReference type="ARBA" id="ARBA00023136"/>
    </source>
</evidence>
<evidence type="ECO:0000256" key="5">
    <source>
        <dbReference type="ARBA" id="ARBA00022692"/>
    </source>
</evidence>
<evidence type="ECO:0000256" key="9">
    <source>
        <dbReference type="ARBA" id="ARBA00023049"/>
    </source>
</evidence>
<dbReference type="EMBL" id="PFAM01000017">
    <property type="protein sequence ID" value="PIT95950.1"/>
    <property type="molecule type" value="Genomic_DNA"/>
</dbReference>
<evidence type="ECO:0000256" key="7">
    <source>
        <dbReference type="ARBA" id="ARBA00022833"/>
    </source>
</evidence>
<keyword evidence="9 11" id="KW-0482">Metalloprotease</keyword>
<dbReference type="InterPro" id="IPR036034">
    <property type="entry name" value="PDZ_sf"/>
</dbReference>
<comment type="cofactor">
    <cofactor evidence="1 11">
        <name>Zn(2+)</name>
        <dbReference type="ChEBI" id="CHEBI:29105"/>
    </cofactor>
</comment>
<dbReference type="GO" id="GO:0004222">
    <property type="term" value="F:metalloendopeptidase activity"/>
    <property type="evidence" value="ECO:0007669"/>
    <property type="project" value="InterPro"/>
</dbReference>
<dbReference type="Proteomes" id="UP000228533">
    <property type="component" value="Unassembled WGS sequence"/>
</dbReference>
<name>A0A2M6WT20_9BACT</name>
<dbReference type="GO" id="GO:0016020">
    <property type="term" value="C:membrane"/>
    <property type="evidence" value="ECO:0007669"/>
    <property type="project" value="UniProtKB-SubCell"/>
</dbReference>
<dbReference type="SUPFAM" id="SSF50156">
    <property type="entry name" value="PDZ domain-like"/>
    <property type="match status" value="1"/>
</dbReference>
<reference evidence="15" key="1">
    <citation type="submission" date="2017-09" db="EMBL/GenBank/DDBJ databases">
        <title>Depth-based differentiation of microbial function through sediment-hosted aquifers and enrichment of novel symbionts in the deep terrestrial subsurface.</title>
        <authorList>
            <person name="Probst A.J."/>
            <person name="Ladd B."/>
            <person name="Jarett J.K."/>
            <person name="Geller-Mcgrath D.E."/>
            <person name="Sieber C.M.K."/>
            <person name="Emerson J.B."/>
            <person name="Anantharaman K."/>
            <person name="Thomas B.C."/>
            <person name="Malmstrom R."/>
            <person name="Stieglmeier M."/>
            <person name="Klingl A."/>
            <person name="Woyke T."/>
            <person name="Ryan C.M."/>
            <person name="Banfield J.F."/>
        </authorList>
    </citation>
    <scope>NUCLEOTIDE SEQUENCE [LARGE SCALE GENOMIC DNA]</scope>
</reference>
<evidence type="ECO:0000256" key="11">
    <source>
        <dbReference type="RuleBase" id="RU362031"/>
    </source>
</evidence>
<comment type="similarity">
    <text evidence="3 11">Belongs to the peptidase M50B family.</text>
</comment>
<keyword evidence="5 11" id="KW-0812">Transmembrane</keyword>
<dbReference type="GO" id="GO:0046872">
    <property type="term" value="F:metal ion binding"/>
    <property type="evidence" value="ECO:0007669"/>
    <property type="project" value="UniProtKB-KW"/>
</dbReference>
<feature type="domain" description="PDZ" evidence="13">
    <location>
        <begin position="158"/>
        <end position="203"/>
    </location>
</feature>
<evidence type="ECO:0000256" key="8">
    <source>
        <dbReference type="ARBA" id="ARBA00022989"/>
    </source>
</evidence>
<dbReference type="InterPro" id="IPR008915">
    <property type="entry name" value="Peptidase_M50"/>
</dbReference>
<dbReference type="Pfam" id="PF17820">
    <property type="entry name" value="PDZ_6"/>
    <property type="match status" value="1"/>
</dbReference>
<dbReference type="InterPro" id="IPR004387">
    <property type="entry name" value="Pept_M50_Zn"/>
</dbReference>
<dbReference type="CDD" id="cd06163">
    <property type="entry name" value="S2P-M50_PDZ_RseP-like"/>
    <property type="match status" value="1"/>
</dbReference>
<feature type="transmembrane region" description="Helical" evidence="11">
    <location>
        <begin position="246"/>
        <end position="269"/>
    </location>
</feature>
<evidence type="ECO:0000256" key="1">
    <source>
        <dbReference type="ARBA" id="ARBA00001947"/>
    </source>
</evidence>
<accession>A0A2M6WT20</accession>
<dbReference type="AlphaFoldDB" id="A0A2M6WT20"/>
<evidence type="ECO:0000256" key="3">
    <source>
        <dbReference type="ARBA" id="ARBA00007931"/>
    </source>
</evidence>
<evidence type="ECO:0000256" key="2">
    <source>
        <dbReference type="ARBA" id="ARBA00004141"/>
    </source>
</evidence>
<dbReference type="EC" id="3.4.24.-" evidence="11"/>
<keyword evidence="10 11" id="KW-0472">Membrane</keyword>
<dbReference type="InterPro" id="IPR041489">
    <property type="entry name" value="PDZ_6"/>
</dbReference>
<comment type="caution">
    <text evidence="14">The sequence shown here is derived from an EMBL/GenBank/DDBJ whole genome shotgun (WGS) entry which is preliminary data.</text>
</comment>